<name>A0A7W9B6Y4_9SPHN</name>
<feature type="transmembrane region" description="Helical" evidence="7">
    <location>
        <begin position="51"/>
        <end position="73"/>
    </location>
</feature>
<dbReference type="Proteomes" id="UP000537161">
    <property type="component" value="Unassembled WGS sequence"/>
</dbReference>
<dbReference type="RefSeq" id="WP_184099215.1">
    <property type="nucleotide sequence ID" value="NZ_JACIJH010000009.1"/>
</dbReference>
<dbReference type="Pfam" id="PF07690">
    <property type="entry name" value="MFS_1"/>
    <property type="match status" value="1"/>
</dbReference>
<keyword evidence="5 7" id="KW-1133">Transmembrane helix</keyword>
<dbReference type="InterPro" id="IPR011701">
    <property type="entry name" value="MFS"/>
</dbReference>
<protein>
    <submittedName>
        <fullName evidence="9">EmrB/QacA subfamily drug resistance transporter</fullName>
    </submittedName>
</protein>
<keyword evidence="4 7" id="KW-0812">Transmembrane</keyword>
<sequence>MEERRGLFSRNRLIPIVIASALFMDLMDTASLALALPTIARDFGIPTPDLRIALTIYAMTVAVLVPASAWMAGRFGARRVFVCAMCVFVAGSLMCGLSQNLEQMVAARVLQGAGGAMMTPVGRAIMVGAIDRSAMVRAMAWYTMPAILAPMLGPPVAGALIETASWRWIFFINLPVGILGIIAVLRFVPNVDREPRRRFDIAGFLLCAGSIFAVLGVLESGLLAGQTLPVRISGSFGAVALVALYIRQALRSPHPLVDLRVLRHKTLKLNLASGGLQRVGIGAITIMLPMQLQVALGFSPLAASQVPAAGAIGSLISRFACPLALRATGFRPMMVTSALVLGGLTLVPIGFRSDTPLLAMSAFMICFALIRASFFMSGNALTYADVEGPEIGHASVLFSIAQQVTLGLGYTVGAGLVAGAGGAASLGSYGVAYSAIAGISIVSAIIVMRLPPDVGDEMRKEASA</sequence>
<keyword evidence="6 7" id="KW-0472">Membrane</keyword>
<feature type="transmembrane region" description="Helical" evidence="7">
    <location>
        <begin position="430"/>
        <end position="450"/>
    </location>
</feature>
<evidence type="ECO:0000259" key="8">
    <source>
        <dbReference type="PROSITE" id="PS50850"/>
    </source>
</evidence>
<feature type="transmembrane region" description="Helical" evidence="7">
    <location>
        <begin position="138"/>
        <end position="161"/>
    </location>
</feature>
<keyword evidence="2" id="KW-0813">Transport</keyword>
<dbReference type="PROSITE" id="PS50850">
    <property type="entry name" value="MFS"/>
    <property type="match status" value="1"/>
</dbReference>
<evidence type="ECO:0000256" key="2">
    <source>
        <dbReference type="ARBA" id="ARBA00022448"/>
    </source>
</evidence>
<evidence type="ECO:0000313" key="10">
    <source>
        <dbReference type="Proteomes" id="UP000537161"/>
    </source>
</evidence>
<feature type="transmembrane region" description="Helical" evidence="7">
    <location>
        <begin position="396"/>
        <end position="418"/>
    </location>
</feature>
<gene>
    <name evidence="9" type="ORF">FHR21_002775</name>
</gene>
<dbReference type="PANTHER" id="PTHR42718:SF46">
    <property type="entry name" value="BLR6921 PROTEIN"/>
    <property type="match status" value="1"/>
</dbReference>
<feature type="transmembrane region" description="Helical" evidence="7">
    <location>
        <begin position="201"/>
        <end position="222"/>
    </location>
</feature>
<evidence type="ECO:0000256" key="7">
    <source>
        <dbReference type="SAM" id="Phobius"/>
    </source>
</evidence>
<feature type="domain" description="Major facilitator superfamily (MFS) profile" evidence="8">
    <location>
        <begin position="14"/>
        <end position="455"/>
    </location>
</feature>
<evidence type="ECO:0000256" key="3">
    <source>
        <dbReference type="ARBA" id="ARBA00022475"/>
    </source>
</evidence>
<comment type="subcellular location">
    <subcellularLocation>
        <location evidence="1">Cell membrane</location>
        <topology evidence="1">Multi-pass membrane protein</topology>
    </subcellularLocation>
</comment>
<feature type="transmembrane region" description="Helical" evidence="7">
    <location>
        <begin position="80"/>
        <end position="99"/>
    </location>
</feature>
<keyword evidence="3" id="KW-1003">Cell membrane</keyword>
<feature type="transmembrane region" description="Helical" evidence="7">
    <location>
        <begin position="267"/>
        <end position="290"/>
    </location>
</feature>
<organism evidence="9 10">
    <name type="scientific">Sphingopyxis panaciterrulae</name>
    <dbReference type="NCBI Taxonomy" id="462372"/>
    <lineage>
        <taxon>Bacteria</taxon>
        <taxon>Pseudomonadati</taxon>
        <taxon>Pseudomonadota</taxon>
        <taxon>Alphaproteobacteria</taxon>
        <taxon>Sphingomonadales</taxon>
        <taxon>Sphingomonadaceae</taxon>
        <taxon>Sphingopyxis</taxon>
    </lineage>
</organism>
<dbReference type="InterPro" id="IPR020846">
    <property type="entry name" value="MFS_dom"/>
</dbReference>
<dbReference type="InterPro" id="IPR036259">
    <property type="entry name" value="MFS_trans_sf"/>
</dbReference>
<feature type="transmembrane region" description="Helical" evidence="7">
    <location>
        <begin position="228"/>
        <end position="246"/>
    </location>
</feature>
<comment type="caution">
    <text evidence="9">The sequence shown here is derived from an EMBL/GenBank/DDBJ whole genome shotgun (WGS) entry which is preliminary data.</text>
</comment>
<keyword evidence="10" id="KW-1185">Reference proteome</keyword>
<proteinExistence type="predicted"/>
<reference evidence="9 10" key="1">
    <citation type="submission" date="2020-08" db="EMBL/GenBank/DDBJ databases">
        <title>Genomic Encyclopedia of Type Strains, Phase IV (KMG-IV): sequencing the most valuable type-strain genomes for metagenomic binning, comparative biology and taxonomic classification.</title>
        <authorList>
            <person name="Goeker M."/>
        </authorList>
    </citation>
    <scope>NUCLEOTIDE SEQUENCE [LARGE SCALE GENOMIC DNA]</scope>
    <source>
        <strain evidence="9 10">DSM 27163</strain>
    </source>
</reference>
<feature type="transmembrane region" description="Helical" evidence="7">
    <location>
        <begin position="302"/>
        <end position="321"/>
    </location>
</feature>
<evidence type="ECO:0000313" key="9">
    <source>
        <dbReference type="EMBL" id="MBB5707409.1"/>
    </source>
</evidence>
<dbReference type="PANTHER" id="PTHR42718">
    <property type="entry name" value="MAJOR FACILITATOR SUPERFAMILY MULTIDRUG TRANSPORTER MFSC"/>
    <property type="match status" value="1"/>
</dbReference>
<dbReference type="AlphaFoldDB" id="A0A7W9B6Y4"/>
<feature type="transmembrane region" description="Helical" evidence="7">
    <location>
        <begin position="333"/>
        <end position="351"/>
    </location>
</feature>
<dbReference type="Gene3D" id="1.20.1250.20">
    <property type="entry name" value="MFS general substrate transporter like domains"/>
    <property type="match status" value="1"/>
</dbReference>
<feature type="transmembrane region" description="Helical" evidence="7">
    <location>
        <begin position="105"/>
        <end position="126"/>
    </location>
</feature>
<dbReference type="GO" id="GO:0022857">
    <property type="term" value="F:transmembrane transporter activity"/>
    <property type="evidence" value="ECO:0007669"/>
    <property type="project" value="InterPro"/>
</dbReference>
<evidence type="ECO:0000256" key="4">
    <source>
        <dbReference type="ARBA" id="ARBA00022692"/>
    </source>
</evidence>
<dbReference type="EMBL" id="JACIJH010000009">
    <property type="protein sequence ID" value="MBB5707409.1"/>
    <property type="molecule type" value="Genomic_DNA"/>
</dbReference>
<accession>A0A7W9B6Y4</accession>
<feature type="transmembrane region" description="Helical" evidence="7">
    <location>
        <begin position="357"/>
        <end position="384"/>
    </location>
</feature>
<feature type="transmembrane region" description="Helical" evidence="7">
    <location>
        <begin position="167"/>
        <end position="189"/>
    </location>
</feature>
<dbReference type="GO" id="GO:0005886">
    <property type="term" value="C:plasma membrane"/>
    <property type="evidence" value="ECO:0007669"/>
    <property type="project" value="UniProtKB-SubCell"/>
</dbReference>
<dbReference type="Gene3D" id="1.20.1720.10">
    <property type="entry name" value="Multidrug resistance protein D"/>
    <property type="match status" value="1"/>
</dbReference>
<evidence type="ECO:0000256" key="6">
    <source>
        <dbReference type="ARBA" id="ARBA00023136"/>
    </source>
</evidence>
<dbReference type="SUPFAM" id="SSF103473">
    <property type="entry name" value="MFS general substrate transporter"/>
    <property type="match status" value="1"/>
</dbReference>
<evidence type="ECO:0000256" key="1">
    <source>
        <dbReference type="ARBA" id="ARBA00004651"/>
    </source>
</evidence>
<evidence type="ECO:0000256" key="5">
    <source>
        <dbReference type="ARBA" id="ARBA00022989"/>
    </source>
</evidence>